<feature type="binding site" evidence="10">
    <location>
        <begin position="161"/>
        <end position="164"/>
    </location>
    <ligand>
        <name>GTP</name>
        <dbReference type="ChEBI" id="CHEBI:37565"/>
    </ligand>
</feature>
<feature type="binding site" evidence="10">
    <location>
        <begin position="213"/>
        <end position="221"/>
    </location>
    <ligand>
        <name>GTP</name>
        <dbReference type="ChEBI" id="CHEBI:37565"/>
    </ligand>
</feature>
<comment type="function">
    <text evidence="10">One of several proteins that assist in the late maturation steps of the functional core of the 30S ribosomal subunit. Helps release RbfA from mature subunits. May play a role in the assembly of ribosomal proteins into the subunit. Circularly permuted GTPase that catalyzes slow GTP hydrolysis, GTPase activity is stimulated by the 30S ribosomal subunit.</text>
</comment>
<evidence type="ECO:0000256" key="2">
    <source>
        <dbReference type="ARBA" id="ARBA00022517"/>
    </source>
</evidence>
<evidence type="ECO:0000256" key="1">
    <source>
        <dbReference type="ARBA" id="ARBA00022490"/>
    </source>
</evidence>
<keyword evidence="9 10" id="KW-0342">GTP-binding</keyword>
<dbReference type="GO" id="GO:0042274">
    <property type="term" value="P:ribosomal small subunit biogenesis"/>
    <property type="evidence" value="ECO:0007669"/>
    <property type="project" value="UniProtKB-UniRule"/>
</dbReference>
<keyword evidence="5 10" id="KW-0547">Nucleotide-binding</keyword>
<feature type="domain" description="EngC GTPase" evidence="11">
    <location>
        <begin position="122"/>
        <end position="269"/>
    </location>
</feature>
<evidence type="ECO:0000313" key="14">
    <source>
        <dbReference type="Proteomes" id="UP000033033"/>
    </source>
</evidence>
<dbReference type="GO" id="GO:0046872">
    <property type="term" value="F:metal ion binding"/>
    <property type="evidence" value="ECO:0007669"/>
    <property type="project" value="UniProtKB-KW"/>
</dbReference>
<dbReference type="PATRIC" id="fig|1434108.4.peg.1703"/>
<dbReference type="PANTHER" id="PTHR32120:SF10">
    <property type="entry name" value="SMALL RIBOSOMAL SUBUNIT BIOGENESIS GTPASE RSGA"/>
    <property type="match status" value="1"/>
</dbReference>
<dbReference type="InterPro" id="IPR030378">
    <property type="entry name" value="G_CP_dom"/>
</dbReference>
<protein>
    <recommendedName>
        <fullName evidence="10">Small ribosomal subunit biogenesis GTPase RsgA</fullName>
        <ecNumber evidence="10">3.6.1.-</ecNumber>
    </recommendedName>
</protein>
<comment type="similarity">
    <text evidence="10">Belongs to the TRAFAC class YlqF/YawG GTPase family. RsgA subfamily.</text>
</comment>
<keyword evidence="4 10" id="KW-0699">rRNA-binding</keyword>
<feature type="binding site" evidence="10">
    <location>
        <position position="299"/>
    </location>
    <ligand>
        <name>Zn(2+)</name>
        <dbReference type="ChEBI" id="CHEBI:29105"/>
    </ligand>
</feature>
<dbReference type="RefSeq" id="WP_048155212.1">
    <property type="nucleotide sequence ID" value="NZ_CP009528.1"/>
</dbReference>
<evidence type="ECO:0000256" key="5">
    <source>
        <dbReference type="ARBA" id="ARBA00022741"/>
    </source>
</evidence>
<dbReference type="EC" id="3.6.1.-" evidence="10"/>
<dbReference type="GO" id="GO:0005737">
    <property type="term" value="C:cytoplasm"/>
    <property type="evidence" value="ECO:0007669"/>
    <property type="project" value="UniProtKB-SubCell"/>
</dbReference>
<dbReference type="InterPro" id="IPR027417">
    <property type="entry name" value="P-loop_NTPase"/>
</dbReference>
<dbReference type="KEGG" id="mby:MSBRM_1373"/>
<evidence type="ECO:0000256" key="10">
    <source>
        <dbReference type="HAMAP-Rule" id="MF_01820"/>
    </source>
</evidence>
<evidence type="ECO:0000256" key="6">
    <source>
        <dbReference type="ARBA" id="ARBA00022801"/>
    </source>
</evidence>
<evidence type="ECO:0000256" key="3">
    <source>
        <dbReference type="ARBA" id="ARBA00022723"/>
    </source>
</evidence>
<dbReference type="GO" id="GO:0003924">
    <property type="term" value="F:GTPase activity"/>
    <property type="evidence" value="ECO:0007669"/>
    <property type="project" value="UniProtKB-UniRule"/>
</dbReference>
<keyword evidence="8 10" id="KW-0694">RNA-binding</keyword>
<evidence type="ECO:0000256" key="9">
    <source>
        <dbReference type="ARBA" id="ARBA00023134"/>
    </source>
</evidence>
<dbReference type="InterPro" id="IPR004881">
    <property type="entry name" value="Ribosome_biogen_GTPase_RsgA"/>
</dbReference>
<keyword evidence="1 10" id="KW-0963">Cytoplasm</keyword>
<dbReference type="EMBL" id="CP009528">
    <property type="protein sequence ID" value="AKB54371.1"/>
    <property type="molecule type" value="Genomic_DNA"/>
</dbReference>
<keyword evidence="14" id="KW-1185">Reference proteome</keyword>
<dbReference type="NCBIfam" id="TIGR00157">
    <property type="entry name" value="ribosome small subunit-dependent GTPase A"/>
    <property type="match status" value="1"/>
</dbReference>
<dbReference type="PROSITE" id="PS50936">
    <property type="entry name" value="ENGC_GTPASE"/>
    <property type="match status" value="1"/>
</dbReference>
<evidence type="ECO:0000259" key="12">
    <source>
        <dbReference type="PROSITE" id="PS51721"/>
    </source>
</evidence>
<dbReference type="PANTHER" id="PTHR32120">
    <property type="entry name" value="SMALL RIBOSOMAL SUBUNIT BIOGENESIS GTPASE RSGA"/>
    <property type="match status" value="1"/>
</dbReference>
<dbReference type="Gene3D" id="1.10.40.50">
    <property type="entry name" value="Probable gtpase engc, domain 3"/>
    <property type="match status" value="1"/>
</dbReference>
<gene>
    <name evidence="10" type="primary">rsgA</name>
    <name evidence="13" type="ORF">MSBRM_1373</name>
</gene>
<dbReference type="Gene3D" id="3.40.50.300">
    <property type="entry name" value="P-loop containing nucleotide triphosphate hydrolases"/>
    <property type="match status" value="1"/>
</dbReference>
<dbReference type="SUPFAM" id="SSF52540">
    <property type="entry name" value="P-loop containing nucleoside triphosphate hydrolases"/>
    <property type="match status" value="1"/>
</dbReference>
<dbReference type="CDD" id="cd01854">
    <property type="entry name" value="YjeQ_EngC"/>
    <property type="match status" value="1"/>
</dbReference>
<dbReference type="InterPro" id="IPR010914">
    <property type="entry name" value="RsgA_GTPase_dom"/>
</dbReference>
<evidence type="ECO:0000256" key="8">
    <source>
        <dbReference type="ARBA" id="ARBA00022884"/>
    </source>
</evidence>
<dbReference type="GO" id="GO:0005525">
    <property type="term" value="F:GTP binding"/>
    <property type="evidence" value="ECO:0007669"/>
    <property type="project" value="UniProtKB-UniRule"/>
</dbReference>
<keyword evidence="3 10" id="KW-0479">Metal-binding</keyword>
<dbReference type="HOGENOM" id="CLU_033617_0_1_2"/>
<comment type="subunit">
    <text evidence="10">Monomer. Associates with 30S ribosomal subunit, binds 16S rRNA.</text>
</comment>
<reference evidence="13 14" key="1">
    <citation type="submission" date="2014-07" db="EMBL/GenBank/DDBJ databases">
        <title>Methanogenic archaea and the global carbon cycle.</title>
        <authorList>
            <person name="Henriksen J.R."/>
            <person name="Luke J."/>
            <person name="Reinhart S."/>
            <person name="Benedict M.N."/>
            <person name="Youngblut N.D."/>
            <person name="Metcalf M.E."/>
            <person name="Whitaker R.J."/>
            <person name="Metcalf W.W."/>
        </authorList>
    </citation>
    <scope>NUCLEOTIDE SEQUENCE [LARGE SCALE GENOMIC DNA]</scope>
    <source>
        <strain evidence="13 14">MS</strain>
    </source>
</reference>
<evidence type="ECO:0000256" key="7">
    <source>
        <dbReference type="ARBA" id="ARBA00022833"/>
    </source>
</evidence>
<name>A0A0E3LN93_METBA</name>
<evidence type="ECO:0000256" key="4">
    <source>
        <dbReference type="ARBA" id="ARBA00022730"/>
    </source>
</evidence>
<keyword evidence="6 10" id="KW-0378">Hydrolase</keyword>
<dbReference type="STRING" id="1434108.MSBRM_1373"/>
<sequence length="369" mass="40051">MSNHNEAENSGHNSIHWDANKIPGWNKDLELAFSAYKGPYTPGRVASRHKTVCEVLVSGAVVQAGISGALLKIGKQPVVGDFVVLLDQPELGSRMVVNILPRRTCLSRGAAGDGGGEQVIAANLDTIFIVTSVGKDLNLRRLERYLAIVYSSGASPVILLNKIDLEDNPTRLVEKIQSIAGNVPVIPLSALSKTGLDELIPYLNPGETIALIGSSGVGKSTLINAFLGETIQKTGDIRKDDEKGRHTTTVRQLFLLPNGAVLIDNPGIREIQLGDSADGLEKAFSEIVDAARNCKFKDCTHRDEPGCAVLKAVEDGLIPEERLASYHRLNEELIFQSKKAEIGLKRLEKDKCKKIAVDIKKYKKFTGKL</sequence>
<dbReference type="Pfam" id="PF03193">
    <property type="entry name" value="RsgA_GTPase"/>
    <property type="match status" value="1"/>
</dbReference>
<evidence type="ECO:0000313" key="13">
    <source>
        <dbReference type="EMBL" id="AKB54371.1"/>
    </source>
</evidence>
<keyword evidence="7 10" id="KW-0862">Zinc</keyword>
<dbReference type="GeneID" id="24844612"/>
<comment type="subcellular location">
    <subcellularLocation>
        <location evidence="10">Cytoplasm</location>
    </subcellularLocation>
</comment>
<feature type="binding site" evidence="10">
    <location>
        <position position="301"/>
    </location>
    <ligand>
        <name>Zn(2+)</name>
        <dbReference type="ChEBI" id="CHEBI:29105"/>
    </ligand>
</feature>
<dbReference type="HAMAP" id="MF_01820">
    <property type="entry name" value="GTPase_RsgA"/>
    <property type="match status" value="1"/>
</dbReference>
<accession>A0A0E3LN93</accession>
<dbReference type="PROSITE" id="PS51721">
    <property type="entry name" value="G_CP"/>
    <property type="match status" value="1"/>
</dbReference>
<dbReference type="AlphaFoldDB" id="A0A0E3LN93"/>
<feature type="binding site" evidence="10">
    <location>
        <position position="294"/>
    </location>
    <ligand>
        <name>Zn(2+)</name>
        <dbReference type="ChEBI" id="CHEBI:29105"/>
    </ligand>
</feature>
<keyword evidence="2 10" id="KW-0690">Ribosome biogenesis</keyword>
<comment type="cofactor">
    <cofactor evidence="10">
        <name>Zn(2+)</name>
        <dbReference type="ChEBI" id="CHEBI:29105"/>
    </cofactor>
    <text evidence="10">Binds 1 zinc ion per subunit.</text>
</comment>
<feature type="domain" description="CP-type G" evidence="12">
    <location>
        <begin position="116"/>
        <end position="271"/>
    </location>
</feature>
<evidence type="ECO:0000259" key="11">
    <source>
        <dbReference type="PROSITE" id="PS50936"/>
    </source>
</evidence>
<proteinExistence type="inferred from homology"/>
<organism evidence="13 14">
    <name type="scientific">Methanosarcina barkeri MS</name>
    <dbReference type="NCBI Taxonomy" id="1434108"/>
    <lineage>
        <taxon>Archaea</taxon>
        <taxon>Methanobacteriati</taxon>
        <taxon>Methanobacteriota</taxon>
        <taxon>Stenosarchaea group</taxon>
        <taxon>Methanomicrobia</taxon>
        <taxon>Methanosarcinales</taxon>
        <taxon>Methanosarcinaceae</taxon>
        <taxon>Methanosarcina</taxon>
    </lineage>
</organism>
<dbReference type="Proteomes" id="UP000033033">
    <property type="component" value="Chromosome"/>
</dbReference>
<feature type="binding site" evidence="10">
    <location>
        <position position="307"/>
    </location>
    <ligand>
        <name>Zn(2+)</name>
        <dbReference type="ChEBI" id="CHEBI:29105"/>
    </ligand>
</feature>
<dbReference type="GO" id="GO:0019843">
    <property type="term" value="F:rRNA binding"/>
    <property type="evidence" value="ECO:0007669"/>
    <property type="project" value="UniProtKB-KW"/>
</dbReference>